<proteinExistence type="predicted"/>
<organism evidence="4">
    <name type="scientific">Gongylonema pulchrum</name>
    <dbReference type="NCBI Taxonomy" id="637853"/>
    <lineage>
        <taxon>Eukaryota</taxon>
        <taxon>Metazoa</taxon>
        <taxon>Ecdysozoa</taxon>
        <taxon>Nematoda</taxon>
        <taxon>Chromadorea</taxon>
        <taxon>Rhabditida</taxon>
        <taxon>Spirurina</taxon>
        <taxon>Spiruromorpha</taxon>
        <taxon>Spiruroidea</taxon>
        <taxon>Gongylonematidae</taxon>
        <taxon>Gongylonema</taxon>
    </lineage>
</organism>
<dbReference type="AlphaFoldDB" id="A0A183CXC7"/>
<evidence type="ECO:0000313" key="3">
    <source>
        <dbReference type="Proteomes" id="UP000271098"/>
    </source>
</evidence>
<dbReference type="EMBL" id="UYRT01001252">
    <property type="protein sequence ID" value="VDK29407.1"/>
    <property type="molecule type" value="Genomic_DNA"/>
</dbReference>
<evidence type="ECO:0000256" key="1">
    <source>
        <dbReference type="SAM" id="MobiDB-lite"/>
    </source>
</evidence>
<evidence type="ECO:0000313" key="2">
    <source>
        <dbReference type="EMBL" id="VDK29407.1"/>
    </source>
</evidence>
<feature type="region of interest" description="Disordered" evidence="1">
    <location>
        <begin position="1"/>
        <end position="21"/>
    </location>
</feature>
<feature type="region of interest" description="Disordered" evidence="1">
    <location>
        <begin position="102"/>
        <end position="156"/>
    </location>
</feature>
<dbReference type="Proteomes" id="UP000271098">
    <property type="component" value="Unassembled WGS sequence"/>
</dbReference>
<gene>
    <name evidence="2" type="ORF">GPUH_LOCUS1118</name>
</gene>
<feature type="compositionally biased region" description="Basic and acidic residues" evidence="1">
    <location>
        <begin position="146"/>
        <end position="156"/>
    </location>
</feature>
<protein>
    <submittedName>
        <fullName evidence="4">DUF5681 domain-containing protein</fullName>
    </submittedName>
</protein>
<accession>A0A183CXC7</accession>
<sequence length="156" mass="17725">MPGDEAIRITRRPDTGKLGNDAVSAQVPNYNSTRAGTQNVDVDSVKRPNDLKGYFWSGLGQWTPRTYAARKKRYADAETRAFWLIINLLDFLGGTGEAFNMRPFRGTPEPEIPLDYDGVDRTDEESVESNERFPQDRPRLTATILHRPDEDHENDV</sequence>
<dbReference type="WBParaSite" id="GPUH_0000111801-mRNA-1">
    <property type="protein sequence ID" value="GPUH_0000111801-mRNA-1"/>
    <property type="gene ID" value="GPUH_0000111801"/>
</dbReference>
<feature type="compositionally biased region" description="Basic and acidic residues" evidence="1">
    <location>
        <begin position="1"/>
        <end position="15"/>
    </location>
</feature>
<keyword evidence="3" id="KW-1185">Reference proteome</keyword>
<reference evidence="4" key="1">
    <citation type="submission" date="2016-06" db="UniProtKB">
        <authorList>
            <consortium name="WormBaseParasite"/>
        </authorList>
    </citation>
    <scope>IDENTIFICATION</scope>
</reference>
<evidence type="ECO:0000313" key="4">
    <source>
        <dbReference type="WBParaSite" id="GPUH_0000111801-mRNA-1"/>
    </source>
</evidence>
<feature type="compositionally biased region" description="Basic and acidic residues" evidence="1">
    <location>
        <begin position="129"/>
        <end position="139"/>
    </location>
</feature>
<reference evidence="2 3" key="2">
    <citation type="submission" date="2018-11" db="EMBL/GenBank/DDBJ databases">
        <authorList>
            <consortium name="Pathogen Informatics"/>
        </authorList>
    </citation>
    <scope>NUCLEOTIDE SEQUENCE [LARGE SCALE GENOMIC DNA]</scope>
</reference>
<name>A0A183CXC7_9BILA</name>